<accession>A0AAE0XUL7</accession>
<dbReference type="EMBL" id="JAWDGP010007584">
    <property type="protein sequence ID" value="KAK3712516.1"/>
    <property type="molecule type" value="Genomic_DNA"/>
</dbReference>
<sequence length="80" mass="9225">MLQGSAGPEAQEFESSCYKGQPALKPRNHPSPSHLAIKYLQRKSTRRHCNTARKPVMCTGVQWCLERRKKTATNVYYVFR</sequence>
<keyword evidence="2" id="KW-1185">Reference proteome</keyword>
<protein>
    <submittedName>
        <fullName evidence="1">Uncharacterized protein</fullName>
    </submittedName>
</protein>
<name>A0AAE0XUL7_9GAST</name>
<evidence type="ECO:0000313" key="1">
    <source>
        <dbReference type="EMBL" id="KAK3712516.1"/>
    </source>
</evidence>
<organism evidence="1 2">
    <name type="scientific">Elysia crispata</name>
    <name type="common">lettuce slug</name>
    <dbReference type="NCBI Taxonomy" id="231223"/>
    <lineage>
        <taxon>Eukaryota</taxon>
        <taxon>Metazoa</taxon>
        <taxon>Spiralia</taxon>
        <taxon>Lophotrochozoa</taxon>
        <taxon>Mollusca</taxon>
        <taxon>Gastropoda</taxon>
        <taxon>Heterobranchia</taxon>
        <taxon>Euthyneura</taxon>
        <taxon>Panpulmonata</taxon>
        <taxon>Sacoglossa</taxon>
        <taxon>Placobranchoidea</taxon>
        <taxon>Plakobranchidae</taxon>
        <taxon>Elysia</taxon>
    </lineage>
</organism>
<reference evidence="1" key="1">
    <citation type="journal article" date="2023" name="G3 (Bethesda)">
        <title>A reference genome for the long-term kleptoplast-retaining sea slug Elysia crispata morphotype clarki.</title>
        <authorList>
            <person name="Eastman K.E."/>
            <person name="Pendleton A.L."/>
            <person name="Shaikh M.A."/>
            <person name="Suttiyut T."/>
            <person name="Ogas R."/>
            <person name="Tomko P."/>
            <person name="Gavelis G."/>
            <person name="Widhalm J.R."/>
            <person name="Wisecaver J.H."/>
        </authorList>
    </citation>
    <scope>NUCLEOTIDE SEQUENCE</scope>
    <source>
        <strain evidence="1">ECLA1</strain>
    </source>
</reference>
<dbReference type="Proteomes" id="UP001283361">
    <property type="component" value="Unassembled WGS sequence"/>
</dbReference>
<proteinExistence type="predicted"/>
<dbReference type="AlphaFoldDB" id="A0AAE0XUL7"/>
<comment type="caution">
    <text evidence="1">The sequence shown here is derived from an EMBL/GenBank/DDBJ whole genome shotgun (WGS) entry which is preliminary data.</text>
</comment>
<evidence type="ECO:0000313" key="2">
    <source>
        <dbReference type="Proteomes" id="UP001283361"/>
    </source>
</evidence>
<gene>
    <name evidence="1" type="ORF">RRG08_002846</name>
</gene>